<keyword evidence="3" id="KW-0548">Nucleotidyltransferase</keyword>
<dbReference type="InterPro" id="IPR001878">
    <property type="entry name" value="Znf_CCHC"/>
</dbReference>
<organism evidence="11">
    <name type="scientific">Fagus sylvatica</name>
    <name type="common">Beechnut</name>
    <dbReference type="NCBI Taxonomy" id="28930"/>
    <lineage>
        <taxon>Eukaryota</taxon>
        <taxon>Viridiplantae</taxon>
        <taxon>Streptophyta</taxon>
        <taxon>Embryophyta</taxon>
        <taxon>Tracheophyta</taxon>
        <taxon>Spermatophyta</taxon>
        <taxon>Magnoliopsida</taxon>
        <taxon>eudicotyledons</taxon>
        <taxon>Gunneridae</taxon>
        <taxon>Pentapetalae</taxon>
        <taxon>rosids</taxon>
        <taxon>fabids</taxon>
        <taxon>Fagales</taxon>
        <taxon>Fagaceae</taxon>
        <taxon>Fagus</taxon>
    </lineage>
</organism>
<keyword evidence="8" id="KW-0479">Metal-binding</keyword>
<dbReference type="InterPro" id="IPR043502">
    <property type="entry name" value="DNA/RNA_pol_sf"/>
</dbReference>
<dbReference type="GO" id="GO:0008233">
    <property type="term" value="F:peptidase activity"/>
    <property type="evidence" value="ECO:0007669"/>
    <property type="project" value="UniProtKB-KW"/>
</dbReference>
<dbReference type="Gene3D" id="3.10.10.10">
    <property type="entry name" value="HIV Type 1 Reverse Transcriptase, subunit A, domain 1"/>
    <property type="match status" value="1"/>
</dbReference>
<dbReference type="InterPro" id="IPR043128">
    <property type="entry name" value="Rev_trsase/Diguanyl_cyclase"/>
</dbReference>
<gene>
    <name evidence="11" type="ORF">FSB_LOCUS7187</name>
</gene>
<keyword evidence="4" id="KW-0540">Nuclease</keyword>
<keyword evidence="8" id="KW-0862">Zinc</keyword>
<dbReference type="GO" id="GO:0003676">
    <property type="term" value="F:nucleic acid binding"/>
    <property type="evidence" value="ECO:0007669"/>
    <property type="project" value="InterPro"/>
</dbReference>
<dbReference type="GO" id="GO:0006508">
    <property type="term" value="P:proteolysis"/>
    <property type="evidence" value="ECO:0007669"/>
    <property type="project" value="UniProtKB-KW"/>
</dbReference>
<evidence type="ECO:0000259" key="10">
    <source>
        <dbReference type="PROSITE" id="PS50158"/>
    </source>
</evidence>
<keyword evidence="1" id="KW-0645">Protease</keyword>
<dbReference type="CDD" id="cd01647">
    <property type="entry name" value="RT_LTR"/>
    <property type="match status" value="1"/>
</dbReference>
<evidence type="ECO:0000256" key="2">
    <source>
        <dbReference type="ARBA" id="ARBA00022679"/>
    </source>
</evidence>
<dbReference type="SUPFAM" id="SSF56672">
    <property type="entry name" value="DNA/RNA polymerases"/>
    <property type="match status" value="1"/>
</dbReference>
<dbReference type="SUPFAM" id="SSF57756">
    <property type="entry name" value="Retrovirus zinc finger-like domains"/>
    <property type="match status" value="1"/>
</dbReference>
<evidence type="ECO:0000313" key="11">
    <source>
        <dbReference type="EMBL" id="SPC79305.1"/>
    </source>
</evidence>
<dbReference type="InterPro" id="IPR036875">
    <property type="entry name" value="Znf_CCHC_sf"/>
</dbReference>
<evidence type="ECO:0000256" key="9">
    <source>
        <dbReference type="SAM" id="MobiDB-lite"/>
    </source>
</evidence>
<dbReference type="PANTHER" id="PTHR24559:SF444">
    <property type="entry name" value="REVERSE TRANSCRIPTASE DOMAIN-CONTAINING PROTEIN"/>
    <property type="match status" value="1"/>
</dbReference>
<dbReference type="GO" id="GO:0003964">
    <property type="term" value="F:RNA-directed DNA polymerase activity"/>
    <property type="evidence" value="ECO:0007669"/>
    <property type="project" value="UniProtKB-KW"/>
</dbReference>
<dbReference type="InterPro" id="IPR053134">
    <property type="entry name" value="RNA-dir_DNA_polymerase"/>
</dbReference>
<evidence type="ECO:0000256" key="4">
    <source>
        <dbReference type="ARBA" id="ARBA00022722"/>
    </source>
</evidence>
<dbReference type="Gene3D" id="4.10.60.10">
    <property type="entry name" value="Zinc finger, CCHC-type"/>
    <property type="match status" value="1"/>
</dbReference>
<dbReference type="FunFam" id="3.10.10.10:FF:000007">
    <property type="entry name" value="Retrovirus-related Pol polyprotein from transposon 17.6-like Protein"/>
    <property type="match status" value="1"/>
</dbReference>
<dbReference type="Gene3D" id="3.30.70.270">
    <property type="match status" value="1"/>
</dbReference>
<dbReference type="GO" id="GO:0008270">
    <property type="term" value="F:zinc ion binding"/>
    <property type="evidence" value="ECO:0007669"/>
    <property type="project" value="UniProtKB-KW"/>
</dbReference>
<dbReference type="PROSITE" id="PS50158">
    <property type="entry name" value="ZF_CCHC"/>
    <property type="match status" value="1"/>
</dbReference>
<keyword evidence="5" id="KW-0255">Endonuclease</keyword>
<keyword evidence="8" id="KW-0863">Zinc-finger</keyword>
<evidence type="ECO:0000256" key="7">
    <source>
        <dbReference type="ARBA" id="ARBA00022918"/>
    </source>
</evidence>
<sequence>MDSSGVHPVPPGHEQQPDESGDAYQRILKGIVQKTRNVPHPVEITEGATQEAFMKIKLLRIKVEVKQPNLTSNGKESFRVIPLKRYSLNKAQKCSRCGKVHLGECRRANHTCFRCGKPGHFILDCLVKPNDGNLASGSGQRRPKAQGRVFALTEQDAEASPEVIIEDLPSLPLDRKIKFSIELVPGIGPLSKAPYRMAPTELRELKLQLQDLLDKGFVRPSVSLWGALVLFVKNKDGSLILCIDYRELNKVTMQNKYPLPRIDDLFDQLQGASVFSKIDLRSGYHQLKIKKDDIPKTAFRPRYGHYEFLVMPFGLTNAPATFMDLMNKVFQPYLDRFVMVFVF</sequence>
<dbReference type="AlphaFoldDB" id="A0A2N9EWT4"/>
<proteinExistence type="predicted"/>
<keyword evidence="6" id="KW-0378">Hydrolase</keyword>
<evidence type="ECO:0000256" key="5">
    <source>
        <dbReference type="ARBA" id="ARBA00022759"/>
    </source>
</evidence>
<feature type="region of interest" description="Disordered" evidence="9">
    <location>
        <begin position="1"/>
        <end position="21"/>
    </location>
</feature>
<keyword evidence="7" id="KW-0695">RNA-directed DNA polymerase</keyword>
<reference evidence="11" key="1">
    <citation type="submission" date="2018-02" db="EMBL/GenBank/DDBJ databases">
        <authorList>
            <person name="Cohen D.B."/>
            <person name="Kent A.D."/>
        </authorList>
    </citation>
    <scope>NUCLEOTIDE SEQUENCE</scope>
</reference>
<dbReference type="InterPro" id="IPR000477">
    <property type="entry name" value="RT_dom"/>
</dbReference>
<accession>A0A2N9EWT4</accession>
<feature type="domain" description="CCHC-type" evidence="10">
    <location>
        <begin position="112"/>
        <end position="125"/>
    </location>
</feature>
<evidence type="ECO:0000256" key="6">
    <source>
        <dbReference type="ARBA" id="ARBA00022801"/>
    </source>
</evidence>
<dbReference type="PANTHER" id="PTHR24559">
    <property type="entry name" value="TRANSPOSON TY3-I GAG-POL POLYPROTEIN"/>
    <property type="match status" value="1"/>
</dbReference>
<dbReference type="Pfam" id="PF00078">
    <property type="entry name" value="RVT_1"/>
    <property type="match status" value="1"/>
</dbReference>
<evidence type="ECO:0000256" key="8">
    <source>
        <dbReference type="PROSITE-ProRule" id="PRU00047"/>
    </source>
</evidence>
<dbReference type="EMBL" id="OIVN01000380">
    <property type="protein sequence ID" value="SPC79305.1"/>
    <property type="molecule type" value="Genomic_DNA"/>
</dbReference>
<name>A0A2N9EWT4_FAGSY</name>
<dbReference type="GO" id="GO:0004519">
    <property type="term" value="F:endonuclease activity"/>
    <property type="evidence" value="ECO:0007669"/>
    <property type="project" value="UniProtKB-KW"/>
</dbReference>
<evidence type="ECO:0000256" key="3">
    <source>
        <dbReference type="ARBA" id="ARBA00022695"/>
    </source>
</evidence>
<evidence type="ECO:0000256" key="1">
    <source>
        <dbReference type="ARBA" id="ARBA00022670"/>
    </source>
</evidence>
<protein>
    <recommendedName>
        <fullName evidence="10">CCHC-type domain-containing protein</fullName>
    </recommendedName>
</protein>
<keyword evidence="2" id="KW-0808">Transferase</keyword>